<protein>
    <submittedName>
        <fullName evidence="1">Uncharacterized protein</fullName>
    </submittedName>
</protein>
<dbReference type="AlphaFoldDB" id="R7QSF5"/>
<name>R7QSF5_CHOCR</name>
<sequence>MGRGIFWGIFWLIGSRAHGHRQPARYLPRRERLLPRFEVRPVSRLPARNPLLMPAASAPRPMAPSDPAHKILDLLKLFTDGTTVLGPDVDLSDSASVARFLAHIDTSPAAKSLLQSLGPNTAFGSFVHLLAKLSGQALDAPLSSSPDPAVAPVASSPYLRAASATLPPPKPLSRLLAVSYSPTAPHPRRDNLPRLSRKLQADLRYHNDLLRIARHW</sequence>
<proteinExistence type="predicted"/>
<evidence type="ECO:0000313" key="2">
    <source>
        <dbReference type="Proteomes" id="UP000012073"/>
    </source>
</evidence>
<accession>R7QSF5</accession>
<gene>
    <name evidence="1" type="ORF">CHC_T00007045001</name>
</gene>
<dbReference type="RefSeq" id="XP_005710967.1">
    <property type="nucleotide sequence ID" value="XM_005710910.1"/>
</dbReference>
<dbReference type="Proteomes" id="UP000012073">
    <property type="component" value="Unassembled WGS sequence"/>
</dbReference>
<dbReference type="KEGG" id="ccp:CHC_T00007045001"/>
<dbReference type="EMBL" id="HG002227">
    <property type="protein sequence ID" value="CDF40673.1"/>
    <property type="molecule type" value="Genomic_DNA"/>
</dbReference>
<dbReference type="Gramene" id="CDF40673">
    <property type="protein sequence ID" value="CDF40673"/>
    <property type="gene ID" value="CHC_T00007045001"/>
</dbReference>
<dbReference type="GeneID" id="17318682"/>
<keyword evidence="2" id="KW-1185">Reference proteome</keyword>
<reference evidence="2" key="1">
    <citation type="journal article" date="2013" name="Proc. Natl. Acad. Sci. U.S.A.">
        <title>Genome structure and metabolic features in the red seaweed Chondrus crispus shed light on evolution of the Archaeplastida.</title>
        <authorList>
            <person name="Collen J."/>
            <person name="Porcel B."/>
            <person name="Carre W."/>
            <person name="Ball S.G."/>
            <person name="Chaparro C."/>
            <person name="Tonon T."/>
            <person name="Barbeyron T."/>
            <person name="Michel G."/>
            <person name="Noel B."/>
            <person name="Valentin K."/>
            <person name="Elias M."/>
            <person name="Artiguenave F."/>
            <person name="Arun A."/>
            <person name="Aury J.M."/>
            <person name="Barbosa-Neto J.F."/>
            <person name="Bothwell J.H."/>
            <person name="Bouget F.Y."/>
            <person name="Brillet L."/>
            <person name="Cabello-Hurtado F."/>
            <person name="Capella-Gutierrez S."/>
            <person name="Charrier B."/>
            <person name="Cladiere L."/>
            <person name="Cock J.M."/>
            <person name="Coelho S.M."/>
            <person name="Colleoni C."/>
            <person name="Czjzek M."/>
            <person name="Da Silva C."/>
            <person name="Delage L."/>
            <person name="Denoeud F."/>
            <person name="Deschamps P."/>
            <person name="Dittami S.M."/>
            <person name="Gabaldon T."/>
            <person name="Gachon C.M."/>
            <person name="Groisillier A."/>
            <person name="Herve C."/>
            <person name="Jabbari K."/>
            <person name="Katinka M."/>
            <person name="Kloareg B."/>
            <person name="Kowalczyk N."/>
            <person name="Labadie K."/>
            <person name="Leblanc C."/>
            <person name="Lopez P.J."/>
            <person name="McLachlan D.H."/>
            <person name="Meslet-Cladiere L."/>
            <person name="Moustafa A."/>
            <person name="Nehr Z."/>
            <person name="Nyvall Collen P."/>
            <person name="Panaud O."/>
            <person name="Partensky F."/>
            <person name="Poulain J."/>
            <person name="Rensing S.A."/>
            <person name="Rousvoal S."/>
            <person name="Samson G."/>
            <person name="Symeonidi A."/>
            <person name="Weissenbach J."/>
            <person name="Zambounis A."/>
            <person name="Wincker P."/>
            <person name="Boyen C."/>
        </authorList>
    </citation>
    <scope>NUCLEOTIDE SEQUENCE [LARGE SCALE GENOMIC DNA]</scope>
    <source>
        <strain evidence="2">cv. Stackhouse</strain>
    </source>
</reference>
<organism evidence="1 2">
    <name type="scientific">Chondrus crispus</name>
    <name type="common">Carrageen Irish moss</name>
    <name type="synonym">Polymorpha crispa</name>
    <dbReference type="NCBI Taxonomy" id="2769"/>
    <lineage>
        <taxon>Eukaryota</taxon>
        <taxon>Rhodophyta</taxon>
        <taxon>Florideophyceae</taxon>
        <taxon>Rhodymeniophycidae</taxon>
        <taxon>Gigartinales</taxon>
        <taxon>Gigartinaceae</taxon>
        <taxon>Chondrus</taxon>
    </lineage>
</organism>
<evidence type="ECO:0000313" key="1">
    <source>
        <dbReference type="EMBL" id="CDF40673.1"/>
    </source>
</evidence>